<dbReference type="EMBL" id="PDCH01000017">
    <property type="protein sequence ID" value="RBP98891.1"/>
    <property type="molecule type" value="Genomic_DNA"/>
</dbReference>
<comment type="caution">
    <text evidence="6">The sequence shown here is derived from an EMBL/GenBank/DDBJ whole genome shotgun (WGS) entry which is preliminary data.</text>
</comment>
<dbReference type="Gene3D" id="3.30.450.40">
    <property type="match status" value="1"/>
</dbReference>
<organism evidence="6 7">
    <name type="scientific">Bifidobacterium xylocopae</name>
    <dbReference type="NCBI Taxonomy" id="2493119"/>
    <lineage>
        <taxon>Bacteria</taxon>
        <taxon>Bacillati</taxon>
        <taxon>Actinomycetota</taxon>
        <taxon>Actinomycetes</taxon>
        <taxon>Bifidobacteriales</taxon>
        <taxon>Bifidobacteriaceae</taxon>
        <taxon>Bifidobacterium</taxon>
    </lineage>
</organism>
<evidence type="ECO:0000256" key="2">
    <source>
        <dbReference type="ARBA" id="ARBA00023125"/>
    </source>
</evidence>
<dbReference type="GO" id="GO:0003700">
    <property type="term" value="F:DNA-binding transcription factor activity"/>
    <property type="evidence" value="ECO:0007669"/>
    <property type="project" value="TreeGrafter"/>
</dbReference>
<protein>
    <submittedName>
        <fullName evidence="6">Transcriptional regulator</fullName>
    </submittedName>
</protein>
<evidence type="ECO:0000256" key="3">
    <source>
        <dbReference type="ARBA" id="ARBA00023163"/>
    </source>
</evidence>
<dbReference type="GO" id="GO:0045892">
    <property type="term" value="P:negative regulation of DNA-templated transcription"/>
    <property type="evidence" value="ECO:0007669"/>
    <property type="project" value="TreeGrafter"/>
</dbReference>
<dbReference type="InterPro" id="IPR005471">
    <property type="entry name" value="Tscrpt_reg_IclR_N"/>
</dbReference>
<reference evidence="6 7" key="1">
    <citation type="submission" date="2017-10" db="EMBL/GenBank/DDBJ databases">
        <title>Bifidobacterium xylocopum sp. nov. and Bifidobacterium aemilianum sp. nov., from the carpenter bee (Xylocopa violacea) digestive tract.</title>
        <authorList>
            <person name="Alberoni D."/>
            <person name="Baffoni L."/>
            <person name="Di Gioia D."/>
            <person name="Gaggia F."/>
            <person name="Biavati B."/>
        </authorList>
    </citation>
    <scope>NUCLEOTIDE SEQUENCE [LARGE SCALE GENOMIC DNA]</scope>
    <source>
        <strain evidence="6 7">XV2</strain>
    </source>
</reference>
<accession>A0A366KDZ4</accession>
<dbReference type="InterPro" id="IPR050707">
    <property type="entry name" value="HTH_MetabolicPath_Reg"/>
</dbReference>
<evidence type="ECO:0000313" key="6">
    <source>
        <dbReference type="EMBL" id="RBP98891.1"/>
    </source>
</evidence>
<dbReference type="InterPro" id="IPR014757">
    <property type="entry name" value="Tscrpt_reg_IclR_C"/>
</dbReference>
<feature type="domain" description="IclR-ED" evidence="5">
    <location>
        <begin position="70"/>
        <end position="254"/>
    </location>
</feature>
<dbReference type="InterPro" id="IPR036388">
    <property type="entry name" value="WH-like_DNA-bd_sf"/>
</dbReference>
<evidence type="ECO:0000313" key="7">
    <source>
        <dbReference type="Proteomes" id="UP000252345"/>
    </source>
</evidence>
<dbReference type="PROSITE" id="PS51077">
    <property type="entry name" value="HTH_ICLR"/>
    <property type="match status" value="1"/>
</dbReference>
<evidence type="ECO:0000259" key="5">
    <source>
        <dbReference type="PROSITE" id="PS51078"/>
    </source>
</evidence>
<dbReference type="Gene3D" id="1.10.10.10">
    <property type="entry name" value="Winged helix-like DNA-binding domain superfamily/Winged helix DNA-binding domain"/>
    <property type="match status" value="1"/>
</dbReference>
<dbReference type="PANTHER" id="PTHR30136">
    <property type="entry name" value="HELIX-TURN-HELIX TRANSCRIPTIONAL REGULATOR, ICLR FAMILY"/>
    <property type="match status" value="1"/>
</dbReference>
<keyword evidence="1" id="KW-0805">Transcription regulation</keyword>
<keyword evidence="2" id="KW-0238">DNA-binding</keyword>
<dbReference type="PROSITE" id="PS51078">
    <property type="entry name" value="ICLR_ED"/>
    <property type="match status" value="1"/>
</dbReference>
<dbReference type="SMART" id="SM00346">
    <property type="entry name" value="HTH_ICLR"/>
    <property type="match status" value="1"/>
</dbReference>
<gene>
    <name evidence="6" type="ORF">CRD59_06820</name>
</gene>
<dbReference type="InterPro" id="IPR036390">
    <property type="entry name" value="WH_DNA-bd_sf"/>
</dbReference>
<dbReference type="OrthoDB" id="8479143at2"/>
<dbReference type="GO" id="GO:0003677">
    <property type="term" value="F:DNA binding"/>
    <property type="evidence" value="ECO:0007669"/>
    <property type="project" value="UniProtKB-KW"/>
</dbReference>
<feature type="domain" description="HTH iclR-type" evidence="4">
    <location>
        <begin position="10"/>
        <end position="69"/>
    </location>
</feature>
<evidence type="ECO:0000256" key="1">
    <source>
        <dbReference type="ARBA" id="ARBA00023015"/>
    </source>
</evidence>
<keyword evidence="7" id="KW-1185">Reference proteome</keyword>
<evidence type="ECO:0000259" key="4">
    <source>
        <dbReference type="PROSITE" id="PS51077"/>
    </source>
</evidence>
<dbReference type="PANTHER" id="PTHR30136:SF35">
    <property type="entry name" value="HTH-TYPE TRANSCRIPTIONAL REGULATOR RV1719"/>
    <property type="match status" value="1"/>
</dbReference>
<proteinExistence type="predicted"/>
<dbReference type="AlphaFoldDB" id="A0A366KDZ4"/>
<keyword evidence="3" id="KW-0804">Transcription</keyword>
<dbReference type="Pfam" id="PF09339">
    <property type="entry name" value="HTH_IclR"/>
    <property type="match status" value="1"/>
</dbReference>
<dbReference type="SUPFAM" id="SSF55781">
    <property type="entry name" value="GAF domain-like"/>
    <property type="match status" value="1"/>
</dbReference>
<dbReference type="Proteomes" id="UP000252345">
    <property type="component" value="Unassembled WGS sequence"/>
</dbReference>
<name>A0A366KDZ4_9BIFI</name>
<dbReference type="Pfam" id="PF01614">
    <property type="entry name" value="IclR_C"/>
    <property type="match status" value="1"/>
</dbReference>
<sequence length="265" mass="28973">MAQGNAPSGTQTLVHGLTVLRAVADGARSLREVVSVTDLSRSTAHRLIQALRAERFLREEADGGLRLGPALIELGFRARDEISIQEVARPYLVDLARQAKDTVHLAVEDSGAALYLDKIHGTRGIEIRSWPGCRMPLTYTGIGKALLLDEPDRWRSQYLQDRSLEERSPEHDYADEQTFAAVMKKFVKQGFAYDLEENQPGIRCVASPLRDGSGTVCAAISISAAVSFMPPKRMRVLGDLVLDCSIRISRELGYGGKAGPARADG</sequence>
<dbReference type="RefSeq" id="WP_113853945.1">
    <property type="nucleotide sequence ID" value="NZ_PDCH01000017.1"/>
</dbReference>
<dbReference type="InterPro" id="IPR029016">
    <property type="entry name" value="GAF-like_dom_sf"/>
</dbReference>
<dbReference type="SUPFAM" id="SSF46785">
    <property type="entry name" value="Winged helix' DNA-binding domain"/>
    <property type="match status" value="1"/>
</dbReference>